<protein>
    <submittedName>
        <fullName evidence="2">Uncharacterized protein</fullName>
    </submittedName>
</protein>
<evidence type="ECO:0000313" key="2">
    <source>
        <dbReference type="EMBL" id="ELK29461.1"/>
    </source>
</evidence>
<feature type="region of interest" description="Disordered" evidence="1">
    <location>
        <begin position="1"/>
        <end position="109"/>
    </location>
</feature>
<gene>
    <name evidence="2" type="ORF">MDA_GLEAN10011523</name>
</gene>
<dbReference type="Proteomes" id="UP000010556">
    <property type="component" value="Unassembled WGS sequence"/>
</dbReference>
<proteinExistence type="predicted"/>
<accession>L5LTR0</accession>
<dbReference type="AlphaFoldDB" id="L5LTR0"/>
<feature type="compositionally biased region" description="Basic and acidic residues" evidence="1">
    <location>
        <begin position="99"/>
        <end position="109"/>
    </location>
</feature>
<dbReference type="EMBL" id="KB108036">
    <property type="protein sequence ID" value="ELK29461.1"/>
    <property type="molecule type" value="Genomic_DNA"/>
</dbReference>
<keyword evidence="3" id="KW-1185">Reference proteome</keyword>
<feature type="compositionally biased region" description="Basic residues" evidence="1">
    <location>
        <begin position="1"/>
        <end position="20"/>
    </location>
</feature>
<reference evidence="3" key="1">
    <citation type="journal article" date="2013" name="Science">
        <title>Comparative analysis of bat genomes provides insight into the evolution of flight and immunity.</title>
        <authorList>
            <person name="Zhang G."/>
            <person name="Cowled C."/>
            <person name="Shi Z."/>
            <person name="Huang Z."/>
            <person name="Bishop-Lilly K.A."/>
            <person name="Fang X."/>
            <person name="Wynne J.W."/>
            <person name="Xiong Z."/>
            <person name="Baker M.L."/>
            <person name="Zhao W."/>
            <person name="Tachedjian M."/>
            <person name="Zhu Y."/>
            <person name="Zhou P."/>
            <person name="Jiang X."/>
            <person name="Ng J."/>
            <person name="Yang L."/>
            <person name="Wu L."/>
            <person name="Xiao J."/>
            <person name="Feng Y."/>
            <person name="Chen Y."/>
            <person name="Sun X."/>
            <person name="Zhang Y."/>
            <person name="Marsh G.A."/>
            <person name="Crameri G."/>
            <person name="Broder C.C."/>
            <person name="Frey K.G."/>
            <person name="Wang L.F."/>
            <person name="Wang J."/>
        </authorList>
    </citation>
    <scope>NUCLEOTIDE SEQUENCE [LARGE SCALE GENOMIC DNA]</scope>
</reference>
<evidence type="ECO:0000313" key="3">
    <source>
        <dbReference type="Proteomes" id="UP000010556"/>
    </source>
</evidence>
<organism evidence="2 3">
    <name type="scientific">Myotis davidii</name>
    <name type="common">David's myotis</name>
    <dbReference type="NCBI Taxonomy" id="225400"/>
    <lineage>
        <taxon>Eukaryota</taxon>
        <taxon>Metazoa</taxon>
        <taxon>Chordata</taxon>
        <taxon>Craniata</taxon>
        <taxon>Vertebrata</taxon>
        <taxon>Euteleostomi</taxon>
        <taxon>Mammalia</taxon>
        <taxon>Eutheria</taxon>
        <taxon>Laurasiatheria</taxon>
        <taxon>Chiroptera</taxon>
        <taxon>Yangochiroptera</taxon>
        <taxon>Vespertilionidae</taxon>
        <taxon>Myotis</taxon>
    </lineage>
</organism>
<sequence length="109" mass="11709">MATFRHHVAFGTRKQSKRTWTHSGHAGASGEDGIPAERGVTGMGPWPAPGDRQAGAKGQHYWKPGQHGLRGHQGTSLSPSIHKGAVAIPTQHPVPPSQKELEELRGEKK</sequence>
<name>L5LTR0_MYODS</name>
<evidence type="ECO:0000256" key="1">
    <source>
        <dbReference type="SAM" id="MobiDB-lite"/>
    </source>
</evidence>